<keyword evidence="1" id="KW-1133">Transmembrane helix</keyword>
<comment type="caution">
    <text evidence="2">The sequence shown here is derived from an EMBL/GenBank/DDBJ whole genome shotgun (WGS) entry which is preliminary data.</text>
</comment>
<proteinExistence type="predicted"/>
<feature type="transmembrane region" description="Helical" evidence="1">
    <location>
        <begin position="314"/>
        <end position="337"/>
    </location>
</feature>
<evidence type="ECO:0000313" key="2">
    <source>
        <dbReference type="EMBL" id="OGK38894.1"/>
    </source>
</evidence>
<protein>
    <submittedName>
        <fullName evidence="2">Uncharacterized protein</fullName>
    </submittedName>
</protein>
<feature type="transmembrane region" description="Helical" evidence="1">
    <location>
        <begin position="406"/>
        <end position="426"/>
    </location>
</feature>
<feature type="transmembrane region" description="Helical" evidence="1">
    <location>
        <begin position="497"/>
        <end position="519"/>
    </location>
</feature>
<feature type="transmembrane region" description="Helical" evidence="1">
    <location>
        <begin position="464"/>
        <end position="485"/>
    </location>
</feature>
<dbReference type="AlphaFoldDB" id="A0A1F7I6A3"/>
<evidence type="ECO:0000256" key="1">
    <source>
        <dbReference type="SAM" id="Phobius"/>
    </source>
</evidence>
<reference evidence="2 3" key="1">
    <citation type="journal article" date="2016" name="Nat. Commun.">
        <title>Thousands of microbial genomes shed light on interconnected biogeochemical processes in an aquifer system.</title>
        <authorList>
            <person name="Anantharaman K."/>
            <person name="Brown C.T."/>
            <person name="Hug L.A."/>
            <person name="Sharon I."/>
            <person name="Castelle C.J."/>
            <person name="Probst A.J."/>
            <person name="Thomas B.C."/>
            <person name="Singh A."/>
            <person name="Wilkins M.J."/>
            <person name="Karaoz U."/>
            <person name="Brodie E.L."/>
            <person name="Williams K.H."/>
            <person name="Hubbard S.S."/>
            <person name="Banfield J.F."/>
        </authorList>
    </citation>
    <scope>NUCLEOTIDE SEQUENCE [LARGE SCALE GENOMIC DNA]</scope>
</reference>
<dbReference type="EMBL" id="MGAE01000038">
    <property type="protein sequence ID" value="OGK38894.1"/>
    <property type="molecule type" value="Genomic_DNA"/>
</dbReference>
<sequence length="534" mass="61803">MDSQNIVLSELTKALISSLAHKSQSTSTLEGDHFEVSQTVSFMGFLYERLRNAVEFNEEHLIRRMAIARILRRRLAINPQGKGEGENLMRELLWGRYLLPKSTSMQDVSQIQKIIDRYLYFLHQLNNQPIKKSSRPNLKKMVTDFLSCEIEETLNDALANRRASSLYFFYQSLKARIEIPGVSEEALDLYFYVAAEEAFLKNDKPYIQYHIFTLHYGPLHDHNEKEIQSIAKSFDDHLAITDKAMKNSYRDGLTKFAKKQAAPFRIFLALLDQTDNPEKILDDQAALKSLVDKVCTEKYAETGMKIRNAAIKSVIYIFFTKMLFVLVLEVPVSRYVFGELKMLPLIINTLFPPLLMGLIVTFINPPSQKNTGRIYEKIIDIITTDPGAVRNKIVLSTKSRLQQPSLLFLFTIVYVITFTMTFSLLYLLLEMIGFNIISKAVFIFFICVIAFFGYRIRQAAKEYVLETTSNTFISLLTFLFLPILYVGKWLSSKIARINLFIIFFDSLIETPFKFLIQVLEEWVRFIKARKDELI</sequence>
<accession>A0A1F7I6A3</accession>
<feature type="transmembrane region" description="Helical" evidence="1">
    <location>
        <begin position="432"/>
        <end position="452"/>
    </location>
</feature>
<gene>
    <name evidence="2" type="ORF">A3F34_01940</name>
</gene>
<keyword evidence="1" id="KW-0472">Membrane</keyword>
<feature type="transmembrane region" description="Helical" evidence="1">
    <location>
        <begin position="343"/>
        <end position="363"/>
    </location>
</feature>
<keyword evidence="1" id="KW-0812">Transmembrane</keyword>
<dbReference type="Proteomes" id="UP000179024">
    <property type="component" value="Unassembled WGS sequence"/>
</dbReference>
<evidence type="ECO:0000313" key="3">
    <source>
        <dbReference type="Proteomes" id="UP000179024"/>
    </source>
</evidence>
<organism evidence="2 3">
    <name type="scientific">Candidatus Roizmanbacteria bacterium RIFCSPHIGHO2_12_FULL_44_10</name>
    <dbReference type="NCBI Taxonomy" id="1802054"/>
    <lineage>
        <taxon>Bacteria</taxon>
        <taxon>Candidatus Roizmaniibacteriota</taxon>
    </lineage>
</organism>
<name>A0A1F7I6A3_9BACT</name>